<evidence type="ECO:0008006" key="2">
    <source>
        <dbReference type="Google" id="ProtNLM"/>
    </source>
</evidence>
<accession>A0A6J5NHY7</accession>
<organism evidence="1">
    <name type="scientific">uncultured Caudovirales phage</name>
    <dbReference type="NCBI Taxonomy" id="2100421"/>
    <lineage>
        <taxon>Viruses</taxon>
        <taxon>Duplodnaviria</taxon>
        <taxon>Heunggongvirae</taxon>
        <taxon>Uroviricota</taxon>
        <taxon>Caudoviricetes</taxon>
        <taxon>Peduoviridae</taxon>
        <taxon>Maltschvirus</taxon>
        <taxon>Maltschvirus maltsch</taxon>
    </lineage>
</organism>
<proteinExistence type="predicted"/>
<name>A0A6J5NHY7_9CAUD</name>
<sequence>MASIITATTTSGLTQSADNSGVLQLASGSGNLVTVPSVTGTVMVSGNIPTFYAYLNSTQAVTGGVWTKVQLNAELFDTANAFNTSTNRFTPLVAGYYQINAQPGGIDTTYSGGNASAIYKNGAYYSSAYIANTGIPAISNLVYLNGSTDYVELYVYLGTSQNLTASAGSNYLSGFLARAA</sequence>
<reference evidence="1" key="1">
    <citation type="submission" date="2020-04" db="EMBL/GenBank/DDBJ databases">
        <authorList>
            <person name="Chiriac C."/>
            <person name="Salcher M."/>
            <person name="Ghai R."/>
            <person name="Kavagutti S V."/>
        </authorList>
    </citation>
    <scope>NUCLEOTIDE SEQUENCE</scope>
</reference>
<evidence type="ECO:0000313" key="1">
    <source>
        <dbReference type="EMBL" id="CAB4157101.1"/>
    </source>
</evidence>
<dbReference type="Gene3D" id="2.60.120.40">
    <property type="match status" value="1"/>
</dbReference>
<dbReference type="SUPFAM" id="SSF49842">
    <property type="entry name" value="TNF-like"/>
    <property type="match status" value="1"/>
</dbReference>
<dbReference type="EMBL" id="LR796655">
    <property type="protein sequence ID" value="CAB4157101.1"/>
    <property type="molecule type" value="Genomic_DNA"/>
</dbReference>
<protein>
    <recommendedName>
        <fullName evidence="2">C1q domain containing protein</fullName>
    </recommendedName>
</protein>
<dbReference type="InterPro" id="IPR008983">
    <property type="entry name" value="Tumour_necrosis_fac-like_dom"/>
</dbReference>
<gene>
    <name evidence="1" type="ORF">UFOVP678_3</name>
</gene>